<dbReference type="InterPro" id="IPR006680">
    <property type="entry name" value="Amidohydro-rel"/>
</dbReference>
<dbReference type="InterPro" id="IPR011059">
    <property type="entry name" value="Metal-dep_hydrolase_composite"/>
</dbReference>
<keyword evidence="1" id="KW-1133">Transmembrane helix</keyword>
<evidence type="ECO:0000313" key="4">
    <source>
        <dbReference type="Proteomes" id="UP000192266"/>
    </source>
</evidence>
<dbReference type="Gene3D" id="3.20.20.140">
    <property type="entry name" value="Metal-dependent hydrolases"/>
    <property type="match status" value="1"/>
</dbReference>
<reference evidence="3 4" key="1">
    <citation type="submission" date="2017-04" db="EMBL/GenBank/DDBJ databases">
        <authorList>
            <person name="Afonso C.L."/>
            <person name="Miller P.J."/>
            <person name="Scott M.A."/>
            <person name="Spackman E."/>
            <person name="Goraichik I."/>
            <person name="Dimitrov K.M."/>
            <person name="Suarez D.L."/>
            <person name="Swayne D.E."/>
        </authorList>
    </citation>
    <scope>NUCLEOTIDE SEQUENCE [LARGE SCALE GENOMIC DNA]</scope>
    <source>
        <strain evidence="3 4">DSM 11622</strain>
    </source>
</reference>
<evidence type="ECO:0000256" key="1">
    <source>
        <dbReference type="SAM" id="Phobius"/>
    </source>
</evidence>
<proteinExistence type="predicted"/>
<dbReference type="Gene3D" id="2.30.40.10">
    <property type="entry name" value="Urease, subunit C, domain 1"/>
    <property type="match status" value="1"/>
</dbReference>
<dbReference type="Proteomes" id="UP000192266">
    <property type="component" value="Unassembled WGS sequence"/>
</dbReference>
<organism evidence="3 4">
    <name type="scientific">Hymenobacter roseosalivarius DSM 11622</name>
    <dbReference type="NCBI Taxonomy" id="645990"/>
    <lineage>
        <taxon>Bacteria</taxon>
        <taxon>Pseudomonadati</taxon>
        <taxon>Bacteroidota</taxon>
        <taxon>Cytophagia</taxon>
        <taxon>Cytophagales</taxon>
        <taxon>Hymenobacteraceae</taxon>
        <taxon>Hymenobacter</taxon>
    </lineage>
</organism>
<dbReference type="InterPro" id="IPR032466">
    <property type="entry name" value="Metal_Hydrolase"/>
</dbReference>
<dbReference type="InterPro" id="IPR057744">
    <property type="entry name" value="OTAase-like"/>
</dbReference>
<dbReference type="PANTHER" id="PTHR43135:SF3">
    <property type="entry name" value="ALPHA-D-RIBOSE 1-METHYLPHOSPHONATE 5-TRIPHOSPHATE DIPHOSPHATASE"/>
    <property type="match status" value="1"/>
</dbReference>
<dbReference type="GO" id="GO:0016810">
    <property type="term" value="F:hydrolase activity, acting on carbon-nitrogen (but not peptide) bonds"/>
    <property type="evidence" value="ECO:0007669"/>
    <property type="project" value="InterPro"/>
</dbReference>
<dbReference type="PANTHER" id="PTHR43135">
    <property type="entry name" value="ALPHA-D-RIBOSE 1-METHYLPHOSPHONATE 5-TRIPHOSPHATE DIPHOSPHATASE"/>
    <property type="match status" value="1"/>
</dbReference>
<feature type="transmembrane region" description="Helical" evidence="1">
    <location>
        <begin position="51"/>
        <end position="70"/>
    </location>
</feature>
<name>A0A1W1VZF5_9BACT</name>
<dbReference type="InterPro" id="IPR051781">
    <property type="entry name" value="Metallo-dep_Hydrolase"/>
</dbReference>
<keyword evidence="1" id="KW-0472">Membrane</keyword>
<feature type="domain" description="Amidohydrolase-related" evidence="2">
    <location>
        <begin position="126"/>
        <end position="467"/>
    </location>
</feature>
<keyword evidence="1" id="KW-0812">Transmembrane</keyword>
<dbReference type="SUPFAM" id="SSF51338">
    <property type="entry name" value="Composite domain of metallo-dependent hydrolases"/>
    <property type="match status" value="1"/>
</dbReference>
<keyword evidence="4" id="KW-1185">Reference proteome</keyword>
<dbReference type="Pfam" id="PF01979">
    <property type="entry name" value="Amidohydro_1"/>
    <property type="match status" value="1"/>
</dbReference>
<sequence length="472" mass="49990">MAPTGMHLYFGATPNNQLIMKVAQGCKLVLVVGFAYTFLSFMKRSSFSRLGLLLAGFWLGPPVSLLAQTFSTPATVLLRPAAVFDGESLHSGWVVVVTGDKITAAGPASQITAPAGTRSLELPGLTLLPGLIEGHSHLLLHPYNETSWNDQVLTESQALRVARATAHAQKTLLAGFTTARDLGSEGAGFADVGLKQAINQGIIPGPRLLVATLALVATGSYGPKLSVDVNAPQGAQEADGVDGIVRAVREQIGKGADIIKVYADYRWGQGEPSRPTFSQEELNLIVQTARAAGRPVVAHASTPEGMRRATLAGVETIEHGDNGTPEIFKLMKQRGVALCPTVAAGDAVSQYQGWRKGTTPEPERIQQKRISMQAARKAGVDLVVGGDVGVFTHGDNVREMEQLVQDHGLPPLDVLRAATSGNARIFHLPDRGSIRPGLLADLVAVAGDPTRDVKALRQVKLVMKGGVLYAQP</sequence>
<evidence type="ECO:0000313" key="3">
    <source>
        <dbReference type="EMBL" id="SMB98762.1"/>
    </source>
</evidence>
<keyword evidence="3" id="KW-0378">Hydrolase</keyword>
<feature type="transmembrane region" description="Helical" evidence="1">
    <location>
        <begin position="18"/>
        <end position="39"/>
    </location>
</feature>
<dbReference type="STRING" id="645990.SAMN00120144_1770"/>
<dbReference type="CDD" id="cd01299">
    <property type="entry name" value="Met_dep_hydrolase_A"/>
    <property type="match status" value="1"/>
</dbReference>
<protein>
    <submittedName>
        <fullName evidence="3">Amidohydrolase</fullName>
    </submittedName>
</protein>
<accession>A0A1W1VZF5</accession>
<gene>
    <name evidence="3" type="ORF">SAMN00120144_1770</name>
</gene>
<dbReference type="EMBL" id="FWWW01000087">
    <property type="protein sequence ID" value="SMB98762.1"/>
    <property type="molecule type" value="Genomic_DNA"/>
</dbReference>
<dbReference type="AlphaFoldDB" id="A0A1W1VZF5"/>
<dbReference type="SUPFAM" id="SSF51556">
    <property type="entry name" value="Metallo-dependent hydrolases"/>
    <property type="match status" value="1"/>
</dbReference>
<evidence type="ECO:0000259" key="2">
    <source>
        <dbReference type="Pfam" id="PF01979"/>
    </source>
</evidence>